<proteinExistence type="predicted"/>
<feature type="repeat" description="ANK" evidence="3">
    <location>
        <begin position="185"/>
        <end position="205"/>
    </location>
</feature>
<evidence type="ECO:0000313" key="5">
    <source>
        <dbReference type="EMBL" id="ETV83413.1"/>
    </source>
</evidence>
<feature type="transmembrane region" description="Helical" evidence="4">
    <location>
        <begin position="16"/>
        <end position="37"/>
    </location>
</feature>
<dbReference type="Pfam" id="PF13637">
    <property type="entry name" value="Ank_4"/>
    <property type="match status" value="1"/>
</dbReference>
<name>W4GWX0_APHAT</name>
<keyword evidence="4" id="KW-1133">Transmembrane helix</keyword>
<protein>
    <submittedName>
        <fullName evidence="5">Uncharacterized protein</fullName>
    </submittedName>
</protein>
<feature type="repeat" description="ANK" evidence="3">
    <location>
        <begin position="85"/>
        <end position="117"/>
    </location>
</feature>
<organism evidence="5">
    <name type="scientific">Aphanomyces astaci</name>
    <name type="common">Crayfish plague agent</name>
    <dbReference type="NCBI Taxonomy" id="112090"/>
    <lineage>
        <taxon>Eukaryota</taxon>
        <taxon>Sar</taxon>
        <taxon>Stramenopiles</taxon>
        <taxon>Oomycota</taxon>
        <taxon>Saprolegniomycetes</taxon>
        <taxon>Saprolegniales</taxon>
        <taxon>Verrucalvaceae</taxon>
        <taxon>Aphanomyces</taxon>
    </lineage>
</organism>
<dbReference type="PANTHER" id="PTHR24171">
    <property type="entry name" value="ANKYRIN REPEAT DOMAIN-CONTAINING PROTEIN 39-RELATED"/>
    <property type="match status" value="1"/>
</dbReference>
<keyword evidence="4" id="KW-0472">Membrane</keyword>
<dbReference type="Gene3D" id="1.25.40.20">
    <property type="entry name" value="Ankyrin repeat-containing domain"/>
    <property type="match status" value="2"/>
</dbReference>
<dbReference type="RefSeq" id="XP_009826843.1">
    <property type="nucleotide sequence ID" value="XM_009828541.1"/>
</dbReference>
<dbReference type="GeneID" id="20806139"/>
<dbReference type="VEuPathDB" id="FungiDB:H257_04143"/>
<dbReference type="STRING" id="112090.W4GWX0"/>
<keyword evidence="4" id="KW-0812">Transmembrane</keyword>
<keyword evidence="2 3" id="KW-0040">ANK repeat</keyword>
<dbReference type="SMART" id="SM00248">
    <property type="entry name" value="ANK"/>
    <property type="match status" value="6"/>
</dbReference>
<sequence>MSDSHGMAHGGSWDDLGWNCVWYLYTGIVFAMLYYAYPTLAKIPLFFTKEYKLVDAASNGQVETVRSLLAQGANVNWTMGEIMGDPLTAVYWASINGDVKVVELLLEKHADPNIATKSGYTALTAAAELGDAKIVRLLLENNAEVDHADKAGETPLMRATSGGHVAVVKSLLANEAQVDVRDTVNGNTALMIAAWHGHLEIVKLLCHKADVTLVNNDGKTARDLALENGQTECAHYLLTQARSHDHLVHRNHVVA</sequence>
<dbReference type="InterPro" id="IPR036770">
    <property type="entry name" value="Ankyrin_rpt-contain_sf"/>
</dbReference>
<evidence type="ECO:0000256" key="3">
    <source>
        <dbReference type="PROSITE-ProRule" id="PRU00023"/>
    </source>
</evidence>
<dbReference type="InterPro" id="IPR002110">
    <property type="entry name" value="Ankyrin_rpt"/>
</dbReference>
<evidence type="ECO:0000256" key="2">
    <source>
        <dbReference type="ARBA" id="ARBA00023043"/>
    </source>
</evidence>
<evidence type="ECO:0000256" key="4">
    <source>
        <dbReference type="SAM" id="Phobius"/>
    </source>
</evidence>
<gene>
    <name evidence="5" type="ORF">H257_04143</name>
</gene>
<keyword evidence="1" id="KW-0677">Repeat</keyword>
<dbReference type="PROSITE" id="PS50088">
    <property type="entry name" value="ANK_REPEAT"/>
    <property type="match status" value="4"/>
</dbReference>
<dbReference type="AlphaFoldDB" id="W4GWX0"/>
<feature type="repeat" description="ANK" evidence="3">
    <location>
        <begin position="151"/>
        <end position="183"/>
    </location>
</feature>
<dbReference type="PROSITE" id="PS50297">
    <property type="entry name" value="ANK_REP_REGION"/>
    <property type="match status" value="4"/>
</dbReference>
<dbReference type="OrthoDB" id="188462at2759"/>
<feature type="repeat" description="ANK" evidence="3">
    <location>
        <begin position="118"/>
        <end position="150"/>
    </location>
</feature>
<dbReference type="SUPFAM" id="SSF48403">
    <property type="entry name" value="Ankyrin repeat"/>
    <property type="match status" value="1"/>
</dbReference>
<accession>W4GWX0</accession>
<dbReference type="EMBL" id="KI913120">
    <property type="protein sequence ID" value="ETV83413.1"/>
    <property type="molecule type" value="Genomic_DNA"/>
</dbReference>
<reference evidence="5" key="1">
    <citation type="submission" date="2013-12" db="EMBL/GenBank/DDBJ databases">
        <title>The Genome Sequence of Aphanomyces astaci APO3.</title>
        <authorList>
            <consortium name="The Broad Institute Genomics Platform"/>
            <person name="Russ C."/>
            <person name="Tyler B."/>
            <person name="van West P."/>
            <person name="Dieguez-Uribeondo J."/>
            <person name="Young S.K."/>
            <person name="Zeng Q."/>
            <person name="Gargeya S."/>
            <person name="Fitzgerald M."/>
            <person name="Abouelleil A."/>
            <person name="Alvarado L."/>
            <person name="Chapman S.B."/>
            <person name="Gainer-Dewar J."/>
            <person name="Goldberg J."/>
            <person name="Griggs A."/>
            <person name="Gujja S."/>
            <person name="Hansen M."/>
            <person name="Howarth C."/>
            <person name="Imamovic A."/>
            <person name="Ireland A."/>
            <person name="Larimer J."/>
            <person name="McCowan C."/>
            <person name="Murphy C."/>
            <person name="Pearson M."/>
            <person name="Poon T.W."/>
            <person name="Priest M."/>
            <person name="Roberts A."/>
            <person name="Saif S."/>
            <person name="Shea T."/>
            <person name="Sykes S."/>
            <person name="Wortman J."/>
            <person name="Nusbaum C."/>
            <person name="Birren B."/>
        </authorList>
    </citation>
    <scope>NUCLEOTIDE SEQUENCE [LARGE SCALE GENOMIC DNA]</scope>
    <source>
        <strain evidence="5">APO3</strain>
    </source>
</reference>
<dbReference type="Pfam" id="PF12796">
    <property type="entry name" value="Ank_2"/>
    <property type="match status" value="1"/>
</dbReference>
<evidence type="ECO:0000256" key="1">
    <source>
        <dbReference type="ARBA" id="ARBA00022737"/>
    </source>
</evidence>